<name>A0ABC8M590_ERUVS</name>
<sequence>MKGPEIKILLKAQRDPNYQFLQPMEIPSAVEKSKRLQLHLPYLRWGQHRFIRCVKLPVFLTFISSSPSPY</sequence>
<protein>
    <submittedName>
        <fullName evidence="1">Uncharacterized protein</fullName>
    </submittedName>
</protein>
<reference evidence="1 2" key="1">
    <citation type="submission" date="2022-03" db="EMBL/GenBank/DDBJ databases">
        <authorList>
            <person name="Macdonald S."/>
            <person name="Ahmed S."/>
            <person name="Newling K."/>
        </authorList>
    </citation>
    <scope>NUCLEOTIDE SEQUENCE [LARGE SCALE GENOMIC DNA]</scope>
</reference>
<proteinExistence type="predicted"/>
<comment type="caution">
    <text evidence="1">The sequence shown here is derived from an EMBL/GenBank/DDBJ whole genome shotgun (WGS) entry which is preliminary data.</text>
</comment>
<dbReference type="Proteomes" id="UP001642260">
    <property type="component" value="Unassembled WGS sequence"/>
</dbReference>
<gene>
    <name evidence="1" type="ORF">ERUC_LOCUS43923</name>
</gene>
<evidence type="ECO:0000313" key="1">
    <source>
        <dbReference type="EMBL" id="CAH8391440.1"/>
    </source>
</evidence>
<dbReference type="EMBL" id="CAKOAT010944043">
    <property type="protein sequence ID" value="CAH8391440.1"/>
    <property type="molecule type" value="Genomic_DNA"/>
</dbReference>
<evidence type="ECO:0000313" key="2">
    <source>
        <dbReference type="Proteomes" id="UP001642260"/>
    </source>
</evidence>
<accession>A0ABC8M590</accession>
<organism evidence="1 2">
    <name type="scientific">Eruca vesicaria subsp. sativa</name>
    <name type="common">Garden rocket</name>
    <name type="synonym">Eruca sativa</name>
    <dbReference type="NCBI Taxonomy" id="29727"/>
    <lineage>
        <taxon>Eukaryota</taxon>
        <taxon>Viridiplantae</taxon>
        <taxon>Streptophyta</taxon>
        <taxon>Embryophyta</taxon>
        <taxon>Tracheophyta</taxon>
        <taxon>Spermatophyta</taxon>
        <taxon>Magnoliopsida</taxon>
        <taxon>eudicotyledons</taxon>
        <taxon>Gunneridae</taxon>
        <taxon>Pentapetalae</taxon>
        <taxon>rosids</taxon>
        <taxon>malvids</taxon>
        <taxon>Brassicales</taxon>
        <taxon>Brassicaceae</taxon>
        <taxon>Brassiceae</taxon>
        <taxon>Eruca</taxon>
    </lineage>
</organism>
<dbReference type="AlphaFoldDB" id="A0ABC8M590"/>
<keyword evidence="2" id="KW-1185">Reference proteome</keyword>